<dbReference type="Proteomes" id="UP000789920">
    <property type="component" value="Unassembled WGS sequence"/>
</dbReference>
<feature type="non-terminal residue" evidence="1">
    <location>
        <position position="113"/>
    </location>
</feature>
<keyword evidence="2" id="KW-1185">Reference proteome</keyword>
<protein>
    <submittedName>
        <fullName evidence="1">10800_t:CDS:1</fullName>
    </submittedName>
</protein>
<proteinExistence type="predicted"/>
<dbReference type="EMBL" id="CAJVQC010108454">
    <property type="protein sequence ID" value="CAG8834189.1"/>
    <property type="molecule type" value="Genomic_DNA"/>
</dbReference>
<organism evidence="1 2">
    <name type="scientific">Racocetra persica</name>
    <dbReference type="NCBI Taxonomy" id="160502"/>
    <lineage>
        <taxon>Eukaryota</taxon>
        <taxon>Fungi</taxon>
        <taxon>Fungi incertae sedis</taxon>
        <taxon>Mucoromycota</taxon>
        <taxon>Glomeromycotina</taxon>
        <taxon>Glomeromycetes</taxon>
        <taxon>Diversisporales</taxon>
        <taxon>Gigasporaceae</taxon>
        <taxon>Racocetra</taxon>
    </lineage>
</organism>
<sequence length="113" mass="13289">MEEDLPENIVENESDIEDIDSSDNMYHTDHFDNDEQNSTQQFSNNSVFPEIIDIDDEDILCDNDINFMNNDRQKNELSDPENEVRNIDKNIDKEGSHKIMQQSIFDGQQTRFD</sequence>
<evidence type="ECO:0000313" key="1">
    <source>
        <dbReference type="EMBL" id="CAG8834189.1"/>
    </source>
</evidence>
<name>A0ACA9SEE7_9GLOM</name>
<accession>A0ACA9SEE7</accession>
<comment type="caution">
    <text evidence="1">The sequence shown here is derived from an EMBL/GenBank/DDBJ whole genome shotgun (WGS) entry which is preliminary data.</text>
</comment>
<gene>
    <name evidence="1" type="ORF">RPERSI_LOCUS29111</name>
</gene>
<evidence type="ECO:0000313" key="2">
    <source>
        <dbReference type="Proteomes" id="UP000789920"/>
    </source>
</evidence>
<reference evidence="1" key="1">
    <citation type="submission" date="2021-06" db="EMBL/GenBank/DDBJ databases">
        <authorList>
            <person name="Kallberg Y."/>
            <person name="Tangrot J."/>
            <person name="Rosling A."/>
        </authorList>
    </citation>
    <scope>NUCLEOTIDE SEQUENCE</scope>
    <source>
        <strain evidence="1">MA461A</strain>
    </source>
</reference>